<keyword evidence="1" id="KW-0812">Transmembrane</keyword>
<comment type="caution">
    <text evidence="2">The sequence shown here is derived from an EMBL/GenBank/DDBJ whole genome shotgun (WGS) entry which is preliminary data.</text>
</comment>
<gene>
    <name evidence="2" type="ORF">EH240_05850</name>
</gene>
<keyword evidence="1" id="KW-0472">Membrane</keyword>
<dbReference type="EMBL" id="RQXT01000005">
    <property type="protein sequence ID" value="RRI05410.1"/>
    <property type="molecule type" value="Genomic_DNA"/>
</dbReference>
<evidence type="ECO:0008006" key="4">
    <source>
        <dbReference type="Google" id="ProtNLM"/>
    </source>
</evidence>
<protein>
    <recommendedName>
        <fullName evidence="4">Transglutaminase domain-containing protein</fullName>
    </recommendedName>
</protein>
<accession>A0A3P3G3H2</accession>
<dbReference type="Proteomes" id="UP000273786">
    <property type="component" value="Unassembled WGS sequence"/>
</dbReference>
<dbReference type="RefSeq" id="WP_124996471.1">
    <property type="nucleotide sequence ID" value="NZ_RQXT01000005.1"/>
</dbReference>
<evidence type="ECO:0000256" key="1">
    <source>
        <dbReference type="SAM" id="Phobius"/>
    </source>
</evidence>
<dbReference type="OrthoDB" id="8066249at2"/>
<evidence type="ECO:0000313" key="2">
    <source>
        <dbReference type="EMBL" id="RRI05410.1"/>
    </source>
</evidence>
<evidence type="ECO:0000313" key="3">
    <source>
        <dbReference type="Proteomes" id="UP000273786"/>
    </source>
</evidence>
<keyword evidence="1" id="KW-1133">Transmembrane helix</keyword>
<keyword evidence="3" id="KW-1185">Reference proteome</keyword>
<dbReference type="AlphaFoldDB" id="A0A3P3G3H2"/>
<organism evidence="2 3">
    <name type="scientific">Mesorhizobium tamadayense</name>
    <dbReference type="NCBI Taxonomy" id="425306"/>
    <lineage>
        <taxon>Bacteria</taxon>
        <taxon>Pseudomonadati</taxon>
        <taxon>Pseudomonadota</taxon>
        <taxon>Alphaproteobacteria</taxon>
        <taxon>Hyphomicrobiales</taxon>
        <taxon>Phyllobacteriaceae</taxon>
        <taxon>Mesorhizobium</taxon>
    </lineage>
</organism>
<sequence>MNDAIKIRDQRPRLSLYPASLRSLGLFLAGVGTAFLLFVSAYPLGLVRAYPAPPAAATEGPLGFEQSVGDVDDLYRGPGEPMQVYLDRLTKAVAGGVVHYWTEGDSWTAADTRYTRISVFDNYLLWMLSFQPEYQDNLQNYEFVTPRKALHRGYGFCSQVSKIVYSILADQGIDAKIYSVPEHTVVESNANVLDSDYGVFVPHSLVEIEKAPSIVDSYYAQFGSMLPLLKKAYGQSWQQLGTAEDFNNVRAYEAKFERLKWAPPLMLLAIGVLLAAAGRLLQRRELARLMPQQVPGVTS</sequence>
<feature type="transmembrane region" description="Helical" evidence="1">
    <location>
        <begin position="21"/>
        <end position="44"/>
    </location>
</feature>
<feature type="transmembrane region" description="Helical" evidence="1">
    <location>
        <begin position="261"/>
        <end position="281"/>
    </location>
</feature>
<name>A0A3P3G3H2_9HYPH</name>
<reference evidence="2 3" key="1">
    <citation type="submission" date="2018-11" db="EMBL/GenBank/DDBJ databases">
        <title>the genome of Mesorhizobium tamadayense DSM 28320.</title>
        <authorList>
            <person name="Gao J."/>
        </authorList>
    </citation>
    <scope>NUCLEOTIDE SEQUENCE [LARGE SCALE GENOMIC DNA]</scope>
    <source>
        <strain evidence="2 3">DSM 28320</strain>
    </source>
</reference>
<proteinExistence type="predicted"/>